<organism evidence="3 4">
    <name type="scientific">Plesiocystis pacifica SIR-1</name>
    <dbReference type="NCBI Taxonomy" id="391625"/>
    <lineage>
        <taxon>Bacteria</taxon>
        <taxon>Pseudomonadati</taxon>
        <taxon>Myxococcota</taxon>
        <taxon>Polyangia</taxon>
        <taxon>Nannocystales</taxon>
        <taxon>Nannocystaceae</taxon>
        <taxon>Plesiocystis</taxon>
    </lineage>
</organism>
<evidence type="ECO:0000313" key="4">
    <source>
        <dbReference type="Proteomes" id="UP000005801"/>
    </source>
</evidence>
<proteinExistence type="predicted"/>
<dbReference type="EMBL" id="ABCS01000004">
    <property type="protein sequence ID" value="EDM81317.1"/>
    <property type="molecule type" value="Genomic_DNA"/>
</dbReference>
<protein>
    <recommendedName>
        <fullName evidence="5">Lipoprotein</fullName>
    </recommendedName>
</protein>
<sequence length="203" mass="21712">MMHDSRILPSNSRRFASLAVSATLLSASACAGSKAEVGFDGTTVPVSMSSALHDEAGELVDSEDYRVVRHFETEEKKSWAILYTGVRFQKRLDFSEEVNAAVSKGEGEGVVNLEVSAKSCGINMVIPMILLPFWPGCVKVWVSGDVMTREGVSVAANDLEEGTWDESSPVPEVPAALSPDEMEETEETPEGEASPESVDGGAL</sequence>
<feature type="signal peptide" evidence="2">
    <location>
        <begin position="1"/>
        <end position="31"/>
    </location>
</feature>
<feature type="compositionally biased region" description="Acidic residues" evidence="1">
    <location>
        <begin position="180"/>
        <end position="190"/>
    </location>
</feature>
<dbReference type="Proteomes" id="UP000005801">
    <property type="component" value="Unassembled WGS sequence"/>
</dbReference>
<evidence type="ECO:0000313" key="3">
    <source>
        <dbReference type="EMBL" id="EDM81317.1"/>
    </source>
</evidence>
<comment type="caution">
    <text evidence="3">The sequence shown here is derived from an EMBL/GenBank/DDBJ whole genome shotgun (WGS) entry which is preliminary data.</text>
</comment>
<keyword evidence="4" id="KW-1185">Reference proteome</keyword>
<evidence type="ECO:0000256" key="1">
    <source>
        <dbReference type="SAM" id="MobiDB-lite"/>
    </source>
</evidence>
<gene>
    <name evidence="3" type="ORF">PPSIR1_40575</name>
</gene>
<reference evidence="3 4" key="1">
    <citation type="submission" date="2007-06" db="EMBL/GenBank/DDBJ databases">
        <authorList>
            <person name="Shimkets L."/>
            <person name="Ferriera S."/>
            <person name="Johnson J."/>
            <person name="Kravitz S."/>
            <person name="Beeson K."/>
            <person name="Sutton G."/>
            <person name="Rogers Y.-H."/>
            <person name="Friedman R."/>
            <person name="Frazier M."/>
            <person name="Venter J.C."/>
        </authorList>
    </citation>
    <scope>NUCLEOTIDE SEQUENCE [LARGE SCALE GENOMIC DNA]</scope>
    <source>
        <strain evidence="3 4">SIR-1</strain>
    </source>
</reference>
<feature type="region of interest" description="Disordered" evidence="1">
    <location>
        <begin position="159"/>
        <end position="203"/>
    </location>
</feature>
<dbReference type="AlphaFoldDB" id="A6FYP5"/>
<accession>A6FYP5</accession>
<name>A6FYP5_9BACT</name>
<dbReference type="OrthoDB" id="9964683at2"/>
<dbReference type="STRING" id="391625.PPSIR1_40575"/>
<keyword evidence="2" id="KW-0732">Signal</keyword>
<evidence type="ECO:0000256" key="2">
    <source>
        <dbReference type="SAM" id="SignalP"/>
    </source>
</evidence>
<dbReference type="RefSeq" id="WP_006969594.1">
    <property type="nucleotide sequence ID" value="NZ_ABCS01000004.1"/>
</dbReference>
<dbReference type="PROSITE" id="PS51257">
    <property type="entry name" value="PROKAR_LIPOPROTEIN"/>
    <property type="match status" value="1"/>
</dbReference>
<feature type="chain" id="PRO_5002693451" description="Lipoprotein" evidence="2">
    <location>
        <begin position="32"/>
        <end position="203"/>
    </location>
</feature>
<evidence type="ECO:0008006" key="5">
    <source>
        <dbReference type="Google" id="ProtNLM"/>
    </source>
</evidence>